<evidence type="ECO:0000313" key="1">
    <source>
        <dbReference type="EMBL" id="SAI67976.1"/>
    </source>
</evidence>
<dbReference type="Proteomes" id="UP000076848">
    <property type="component" value="Unassembled WGS sequence"/>
</dbReference>
<gene>
    <name evidence="1" type="ORF">SAMEA3906486_01768</name>
</gene>
<dbReference type="RefSeq" id="WP_066125907.1">
    <property type="nucleotide sequence ID" value="NZ_FKIF01000003.1"/>
</dbReference>
<dbReference type="EMBL" id="FKIF01000003">
    <property type="protein sequence ID" value="SAI67976.1"/>
    <property type="molecule type" value="Genomic_DNA"/>
</dbReference>
<proteinExistence type="predicted"/>
<dbReference type="OrthoDB" id="8641867at2"/>
<organism evidence="1 2">
    <name type="scientific">Bordetella ansorpii</name>
    <dbReference type="NCBI Taxonomy" id="288768"/>
    <lineage>
        <taxon>Bacteria</taxon>
        <taxon>Pseudomonadati</taxon>
        <taxon>Pseudomonadota</taxon>
        <taxon>Betaproteobacteria</taxon>
        <taxon>Burkholderiales</taxon>
        <taxon>Alcaligenaceae</taxon>
        <taxon>Bordetella</taxon>
    </lineage>
</organism>
<sequence>MPLDAHSPPLPSTPSALSQGTVVKGRWRRLLDWFRRVRAEESVLPPEGEILHMDDWMLKDIGASAHVRDMAAQTRARHSRGPWDVHTW</sequence>
<evidence type="ECO:0000313" key="2">
    <source>
        <dbReference type="Proteomes" id="UP000076848"/>
    </source>
</evidence>
<keyword evidence="2" id="KW-1185">Reference proteome</keyword>
<reference evidence="1 2" key="1">
    <citation type="submission" date="2016-04" db="EMBL/GenBank/DDBJ databases">
        <authorList>
            <consortium name="Pathogen Informatics"/>
        </authorList>
    </citation>
    <scope>NUCLEOTIDE SEQUENCE [LARGE SCALE GENOMIC DNA]</scope>
    <source>
        <strain evidence="1 2">H050680373</strain>
    </source>
</reference>
<protein>
    <submittedName>
        <fullName evidence="1">Uncharacterized protein</fullName>
    </submittedName>
</protein>
<accession>A0A157SDJ9</accession>
<dbReference type="AlphaFoldDB" id="A0A157SDJ9"/>
<name>A0A157SDJ9_9BORD</name>